<evidence type="ECO:0000256" key="3">
    <source>
        <dbReference type="ARBA" id="ARBA00022448"/>
    </source>
</evidence>
<dbReference type="Pfam" id="PF04066">
    <property type="entry name" value="MrpF_PhaF"/>
    <property type="match status" value="1"/>
</dbReference>
<gene>
    <name evidence="10" type="ORF">PCC79_10515</name>
</gene>
<feature type="transmembrane region" description="Helical" evidence="9">
    <location>
        <begin position="61"/>
        <end position="84"/>
    </location>
</feature>
<feature type="transmembrane region" description="Helical" evidence="9">
    <location>
        <begin position="35"/>
        <end position="55"/>
    </location>
</feature>
<evidence type="ECO:0000256" key="5">
    <source>
        <dbReference type="ARBA" id="ARBA00022692"/>
    </source>
</evidence>
<evidence type="ECO:0000313" key="10">
    <source>
        <dbReference type="EMBL" id="WZW97348.1"/>
    </source>
</evidence>
<evidence type="ECO:0000256" key="8">
    <source>
        <dbReference type="SAM" id="MobiDB-lite"/>
    </source>
</evidence>
<dbReference type="RefSeq" id="WP_232547574.1">
    <property type="nucleotide sequence ID" value="NZ_CP115965.1"/>
</dbReference>
<dbReference type="PANTHER" id="PTHR34702:SF1">
    <property type="entry name" value="NA(+)_H(+) ANTIPORTER SUBUNIT F"/>
    <property type="match status" value="1"/>
</dbReference>
<keyword evidence="7 9" id="KW-0472">Membrane</keyword>
<comment type="similarity">
    <text evidence="2">Belongs to the CPA3 antiporters (TC 2.A.63) subunit F family.</text>
</comment>
<feature type="compositionally biased region" description="Basic and acidic residues" evidence="8">
    <location>
        <begin position="105"/>
        <end position="120"/>
    </location>
</feature>
<evidence type="ECO:0000313" key="11">
    <source>
        <dbReference type="Proteomes" id="UP001434337"/>
    </source>
</evidence>
<reference evidence="10 11" key="1">
    <citation type="journal article" date="2023" name="Environ Microbiome">
        <title>A coral-associated actinobacterium mitigates coral bleaching under heat stress.</title>
        <authorList>
            <person name="Li J."/>
            <person name="Zou Y."/>
            <person name="Li Q."/>
            <person name="Zhang J."/>
            <person name="Bourne D.G."/>
            <person name="Lyu Y."/>
            <person name="Liu C."/>
            <person name="Zhang S."/>
        </authorList>
    </citation>
    <scope>NUCLEOTIDE SEQUENCE [LARGE SCALE GENOMIC DNA]</scope>
    <source>
        <strain evidence="10 11">SCSIO 13291</strain>
    </source>
</reference>
<evidence type="ECO:0000256" key="2">
    <source>
        <dbReference type="ARBA" id="ARBA00009212"/>
    </source>
</evidence>
<proteinExistence type="inferred from homology"/>
<dbReference type="InterPro" id="IPR007208">
    <property type="entry name" value="MrpF/PhaF-like"/>
</dbReference>
<dbReference type="PANTHER" id="PTHR34702">
    <property type="entry name" value="NA(+)/H(+) ANTIPORTER SUBUNIT F1"/>
    <property type="match status" value="1"/>
</dbReference>
<accession>A0ABZ3C4B0</accession>
<feature type="transmembrane region" description="Helical" evidence="9">
    <location>
        <begin position="6"/>
        <end position="23"/>
    </location>
</feature>
<keyword evidence="11" id="KW-1185">Reference proteome</keyword>
<protein>
    <submittedName>
        <fullName evidence="10">Monovalent cation/H+ antiporter complex subunit F</fullName>
    </submittedName>
</protein>
<dbReference type="EMBL" id="CP115965">
    <property type="protein sequence ID" value="WZW97348.1"/>
    <property type="molecule type" value="Genomic_DNA"/>
</dbReference>
<evidence type="ECO:0000256" key="1">
    <source>
        <dbReference type="ARBA" id="ARBA00004651"/>
    </source>
</evidence>
<name>A0ABZ3C4B0_9ACTN</name>
<evidence type="ECO:0000256" key="7">
    <source>
        <dbReference type="ARBA" id="ARBA00023136"/>
    </source>
</evidence>
<keyword evidence="4" id="KW-1003">Cell membrane</keyword>
<feature type="region of interest" description="Disordered" evidence="8">
    <location>
        <begin position="99"/>
        <end position="120"/>
    </location>
</feature>
<evidence type="ECO:0000256" key="9">
    <source>
        <dbReference type="SAM" id="Phobius"/>
    </source>
</evidence>
<comment type="subcellular location">
    <subcellularLocation>
        <location evidence="1">Cell membrane</location>
        <topology evidence="1">Multi-pass membrane protein</topology>
    </subcellularLocation>
</comment>
<evidence type="ECO:0000256" key="4">
    <source>
        <dbReference type="ARBA" id="ARBA00022475"/>
    </source>
</evidence>
<keyword evidence="5 9" id="KW-0812">Transmembrane</keyword>
<dbReference type="Proteomes" id="UP001434337">
    <property type="component" value="Chromosome"/>
</dbReference>
<sequence length="120" mass="12778">MIDQILIGVAGLMLAVAAVFALVRLAKGPTSLDRGVASDVLLVILAVAAAGYALWADTPMALVVSLALSLLGFTSAVGLARLITATTAQERRFREAEARAYAARAQREGREQREQPEEER</sequence>
<keyword evidence="3" id="KW-0813">Transport</keyword>
<keyword evidence="6 9" id="KW-1133">Transmembrane helix</keyword>
<evidence type="ECO:0000256" key="6">
    <source>
        <dbReference type="ARBA" id="ARBA00022989"/>
    </source>
</evidence>
<organism evidence="10 11">
    <name type="scientific">Propioniciclava soli</name>
    <dbReference type="NCBI Taxonomy" id="2775081"/>
    <lineage>
        <taxon>Bacteria</taxon>
        <taxon>Bacillati</taxon>
        <taxon>Actinomycetota</taxon>
        <taxon>Actinomycetes</taxon>
        <taxon>Propionibacteriales</taxon>
        <taxon>Propionibacteriaceae</taxon>
        <taxon>Propioniciclava</taxon>
    </lineage>
</organism>